<organism evidence="1 2">
    <name type="scientific">Funneliformis geosporum</name>
    <dbReference type="NCBI Taxonomy" id="1117311"/>
    <lineage>
        <taxon>Eukaryota</taxon>
        <taxon>Fungi</taxon>
        <taxon>Fungi incertae sedis</taxon>
        <taxon>Mucoromycota</taxon>
        <taxon>Glomeromycotina</taxon>
        <taxon>Glomeromycetes</taxon>
        <taxon>Glomerales</taxon>
        <taxon>Glomeraceae</taxon>
        <taxon>Funneliformis</taxon>
    </lineage>
</organism>
<evidence type="ECO:0000313" key="2">
    <source>
        <dbReference type="Proteomes" id="UP001153678"/>
    </source>
</evidence>
<name>A0A9W4TCV3_9GLOM</name>
<dbReference type="AlphaFoldDB" id="A0A9W4TCV3"/>
<feature type="non-terminal residue" evidence="1">
    <location>
        <position position="1"/>
    </location>
</feature>
<keyword evidence="2" id="KW-1185">Reference proteome</keyword>
<comment type="caution">
    <text evidence="1">The sequence shown here is derived from an EMBL/GenBank/DDBJ whole genome shotgun (WGS) entry which is preliminary data.</text>
</comment>
<feature type="non-terminal residue" evidence="1">
    <location>
        <position position="84"/>
    </location>
</feature>
<gene>
    <name evidence="1" type="ORF">FWILDA_LOCUS18808</name>
</gene>
<protein>
    <submittedName>
        <fullName evidence="1">4474_t:CDS:1</fullName>
    </submittedName>
</protein>
<sequence length="84" mass="9586">ATILKNLQNMLNIINPYIHIFRQAQDIFQTSETSNISMLIHNNCIQNLHSYSVSTSSEVTALMIGDGYDIELLNRDILLRTYKG</sequence>
<reference evidence="1" key="1">
    <citation type="submission" date="2022-08" db="EMBL/GenBank/DDBJ databases">
        <authorList>
            <person name="Kallberg Y."/>
            <person name="Tangrot J."/>
            <person name="Rosling A."/>
        </authorList>
    </citation>
    <scope>NUCLEOTIDE SEQUENCE</scope>
    <source>
        <strain evidence="1">Wild A</strain>
    </source>
</reference>
<dbReference type="EMBL" id="CAMKVN010019816">
    <property type="protein sequence ID" value="CAI2198908.1"/>
    <property type="molecule type" value="Genomic_DNA"/>
</dbReference>
<evidence type="ECO:0000313" key="1">
    <source>
        <dbReference type="EMBL" id="CAI2198908.1"/>
    </source>
</evidence>
<dbReference type="OrthoDB" id="2423392at2759"/>
<dbReference type="Proteomes" id="UP001153678">
    <property type="component" value="Unassembled WGS sequence"/>
</dbReference>
<proteinExistence type="predicted"/>
<accession>A0A9W4TCV3</accession>